<name>A0AAV6VFV1_9ARAC</name>
<gene>
    <name evidence="1" type="ORF">JTE90_017902</name>
</gene>
<organism evidence="1 2">
    <name type="scientific">Oedothorax gibbosus</name>
    <dbReference type="NCBI Taxonomy" id="931172"/>
    <lineage>
        <taxon>Eukaryota</taxon>
        <taxon>Metazoa</taxon>
        <taxon>Ecdysozoa</taxon>
        <taxon>Arthropoda</taxon>
        <taxon>Chelicerata</taxon>
        <taxon>Arachnida</taxon>
        <taxon>Araneae</taxon>
        <taxon>Araneomorphae</taxon>
        <taxon>Entelegynae</taxon>
        <taxon>Araneoidea</taxon>
        <taxon>Linyphiidae</taxon>
        <taxon>Erigoninae</taxon>
        <taxon>Oedothorax</taxon>
    </lineage>
</organism>
<sequence>MRPCVCFRPCKRKGSHVSSRAPSNWPPLVSFVIDIKRSSGRAHLETVTRPHLTPRASTVHRLRHKTMGPRFNGPEKWWAGRRSSDGHDREEIEVLLLVSSSEI</sequence>
<proteinExistence type="predicted"/>
<evidence type="ECO:0000313" key="2">
    <source>
        <dbReference type="Proteomes" id="UP000827092"/>
    </source>
</evidence>
<protein>
    <submittedName>
        <fullName evidence="1">Uncharacterized protein</fullName>
    </submittedName>
</protein>
<keyword evidence="2" id="KW-1185">Reference proteome</keyword>
<reference evidence="1 2" key="1">
    <citation type="journal article" date="2022" name="Nat. Ecol. Evol.">
        <title>A masculinizing supergene underlies an exaggerated male reproductive morph in a spider.</title>
        <authorList>
            <person name="Hendrickx F."/>
            <person name="De Corte Z."/>
            <person name="Sonet G."/>
            <person name="Van Belleghem S.M."/>
            <person name="Kostlbacher S."/>
            <person name="Vangestel C."/>
        </authorList>
    </citation>
    <scope>NUCLEOTIDE SEQUENCE [LARGE SCALE GENOMIC DNA]</scope>
    <source>
        <strain evidence="1">W744_W776</strain>
    </source>
</reference>
<accession>A0AAV6VFV1</accession>
<comment type="caution">
    <text evidence="1">The sequence shown here is derived from an EMBL/GenBank/DDBJ whole genome shotgun (WGS) entry which is preliminary data.</text>
</comment>
<evidence type="ECO:0000313" key="1">
    <source>
        <dbReference type="EMBL" id="KAG8195604.1"/>
    </source>
</evidence>
<dbReference type="Proteomes" id="UP000827092">
    <property type="component" value="Unassembled WGS sequence"/>
</dbReference>
<dbReference type="AlphaFoldDB" id="A0AAV6VFV1"/>
<dbReference type="EMBL" id="JAFNEN010000083">
    <property type="protein sequence ID" value="KAG8195604.1"/>
    <property type="molecule type" value="Genomic_DNA"/>
</dbReference>